<dbReference type="AlphaFoldDB" id="A0A7W6BFE7"/>
<dbReference type="RefSeq" id="WP_188070626.1">
    <property type="nucleotide sequence ID" value="NZ_BSPS01000022.1"/>
</dbReference>
<accession>A0A7W6BFE7</accession>
<dbReference type="Proteomes" id="UP000571950">
    <property type="component" value="Unassembled WGS sequence"/>
</dbReference>
<proteinExistence type="predicted"/>
<gene>
    <name evidence="1" type="ORF">GGR43_000770</name>
</gene>
<sequence>MTCIIIDQPHPLDAIWEHAYALEEKANCANEEALRSGDEERACETLERWCDAVYAILALPARNMSDCLEKLRLSGICDDGLLAGADGDAIFKEAIAVLSEGARRGKGFNLVPLDGGANAGA</sequence>
<name>A0A7W6BFE7_9SPHN</name>
<organism evidence="1 2">
    <name type="scientific">Sphingobium jiangsuense</name>
    <dbReference type="NCBI Taxonomy" id="870476"/>
    <lineage>
        <taxon>Bacteria</taxon>
        <taxon>Pseudomonadati</taxon>
        <taxon>Pseudomonadota</taxon>
        <taxon>Alphaproteobacteria</taxon>
        <taxon>Sphingomonadales</taxon>
        <taxon>Sphingomonadaceae</taxon>
        <taxon>Sphingobium</taxon>
    </lineage>
</organism>
<reference evidence="1 2" key="1">
    <citation type="submission" date="2020-08" db="EMBL/GenBank/DDBJ databases">
        <title>Genomic Encyclopedia of Type Strains, Phase IV (KMG-IV): sequencing the most valuable type-strain genomes for metagenomic binning, comparative biology and taxonomic classification.</title>
        <authorList>
            <person name="Goeker M."/>
        </authorList>
    </citation>
    <scope>NUCLEOTIDE SEQUENCE [LARGE SCALE GENOMIC DNA]</scope>
    <source>
        <strain evidence="1 2">DSM 26189</strain>
    </source>
</reference>
<evidence type="ECO:0000313" key="1">
    <source>
        <dbReference type="EMBL" id="MBB3925069.1"/>
    </source>
</evidence>
<comment type="caution">
    <text evidence="1">The sequence shown here is derived from an EMBL/GenBank/DDBJ whole genome shotgun (WGS) entry which is preliminary data.</text>
</comment>
<evidence type="ECO:0000313" key="2">
    <source>
        <dbReference type="Proteomes" id="UP000571950"/>
    </source>
</evidence>
<dbReference type="EMBL" id="JACIDT010000002">
    <property type="protein sequence ID" value="MBB3925069.1"/>
    <property type="molecule type" value="Genomic_DNA"/>
</dbReference>
<protein>
    <submittedName>
        <fullName evidence="1">Uncharacterized protein</fullName>
    </submittedName>
</protein>
<keyword evidence="2" id="KW-1185">Reference proteome</keyword>